<dbReference type="KEGG" id="bliq:INP51_15925"/>
<accession>A0A7M2RGC6</accession>
<feature type="transmembrane region" description="Helical" evidence="7">
    <location>
        <begin position="288"/>
        <end position="308"/>
    </location>
</feature>
<dbReference type="RefSeq" id="WP_193735713.1">
    <property type="nucleotide sequence ID" value="NZ_CP063304.1"/>
</dbReference>
<dbReference type="AlphaFoldDB" id="A0A7M2RGC6"/>
<evidence type="ECO:0000256" key="1">
    <source>
        <dbReference type="ARBA" id="ARBA00004651"/>
    </source>
</evidence>
<dbReference type="GO" id="GO:0055085">
    <property type="term" value="P:transmembrane transport"/>
    <property type="evidence" value="ECO:0007669"/>
    <property type="project" value="InterPro"/>
</dbReference>
<dbReference type="InterPro" id="IPR000515">
    <property type="entry name" value="MetI-like"/>
</dbReference>
<feature type="domain" description="ABC transmembrane type-1" evidence="8">
    <location>
        <begin position="96"/>
        <end position="311"/>
    </location>
</feature>
<gene>
    <name evidence="9" type="ORF">INP51_15925</name>
</gene>
<evidence type="ECO:0000313" key="10">
    <source>
        <dbReference type="Proteomes" id="UP000593601"/>
    </source>
</evidence>
<sequence length="323" mass="36859">MSAQKTKALDLQEDNKLKKKNKKSLVKILKRYWPLYLMLTPGIIWFLIFKYLPMYGVIIAFKDFDINAGIMGSSWATPIFKYFQYFFNGPYAKQIIANTIIISVLKIIVGMLPPMILAILIYECRVTWFGRVVQTLTYLPHFLSWVIIYGILVAFFSESTGLINRWLTEMGGHTIPFLTSTKYFRSVLIGSDIWQTVGWGAIIYLSSISAINPSVYEAAEIDGCSRFGRIWYITIPHLRGVFILLLIMKLGSILNAGFDQIYILSSPQVLSVSEILDTWVFKEGLQKMNYSLASAVGLFKSVIGLIFVTTANKVARKWEYGLW</sequence>
<evidence type="ECO:0000256" key="2">
    <source>
        <dbReference type="ARBA" id="ARBA00022448"/>
    </source>
</evidence>
<feature type="transmembrane region" description="Helical" evidence="7">
    <location>
        <begin position="238"/>
        <end position="258"/>
    </location>
</feature>
<evidence type="ECO:0000259" key="8">
    <source>
        <dbReference type="PROSITE" id="PS50928"/>
    </source>
</evidence>
<comment type="subcellular location">
    <subcellularLocation>
        <location evidence="1 7">Cell membrane</location>
        <topology evidence="1 7">Multi-pass membrane protein</topology>
    </subcellularLocation>
</comment>
<keyword evidence="5 7" id="KW-1133">Transmembrane helix</keyword>
<dbReference type="InterPro" id="IPR035906">
    <property type="entry name" value="MetI-like_sf"/>
</dbReference>
<dbReference type="Proteomes" id="UP000593601">
    <property type="component" value="Chromosome"/>
</dbReference>
<dbReference type="InterPro" id="IPR050809">
    <property type="entry name" value="UgpAE/MalFG_permease"/>
</dbReference>
<organism evidence="9 10">
    <name type="scientific">Blautia liquoris</name>
    <dbReference type="NCBI Taxonomy" id="2779518"/>
    <lineage>
        <taxon>Bacteria</taxon>
        <taxon>Bacillati</taxon>
        <taxon>Bacillota</taxon>
        <taxon>Clostridia</taxon>
        <taxon>Lachnospirales</taxon>
        <taxon>Lachnospiraceae</taxon>
        <taxon>Blautia</taxon>
    </lineage>
</organism>
<evidence type="ECO:0000256" key="5">
    <source>
        <dbReference type="ARBA" id="ARBA00022989"/>
    </source>
</evidence>
<feature type="transmembrane region" description="Helical" evidence="7">
    <location>
        <begin position="95"/>
        <end position="122"/>
    </location>
</feature>
<dbReference type="PANTHER" id="PTHR43227">
    <property type="entry name" value="BLL4140 PROTEIN"/>
    <property type="match status" value="1"/>
</dbReference>
<protein>
    <submittedName>
        <fullName evidence="9">Sugar ABC transporter permease</fullName>
    </submittedName>
</protein>
<feature type="transmembrane region" description="Helical" evidence="7">
    <location>
        <begin position="64"/>
        <end position="83"/>
    </location>
</feature>
<dbReference type="SUPFAM" id="SSF161098">
    <property type="entry name" value="MetI-like"/>
    <property type="match status" value="1"/>
</dbReference>
<proteinExistence type="inferred from homology"/>
<name>A0A7M2RGC6_9FIRM</name>
<feature type="transmembrane region" description="Helical" evidence="7">
    <location>
        <begin position="142"/>
        <end position="163"/>
    </location>
</feature>
<evidence type="ECO:0000256" key="7">
    <source>
        <dbReference type="RuleBase" id="RU363032"/>
    </source>
</evidence>
<evidence type="ECO:0000256" key="3">
    <source>
        <dbReference type="ARBA" id="ARBA00022475"/>
    </source>
</evidence>
<dbReference type="Gene3D" id="1.10.3720.10">
    <property type="entry name" value="MetI-like"/>
    <property type="match status" value="1"/>
</dbReference>
<keyword evidence="2 7" id="KW-0813">Transport</keyword>
<keyword evidence="4 7" id="KW-0812">Transmembrane</keyword>
<dbReference type="PROSITE" id="PS50928">
    <property type="entry name" value="ABC_TM1"/>
    <property type="match status" value="1"/>
</dbReference>
<keyword evidence="3" id="KW-1003">Cell membrane</keyword>
<dbReference type="GO" id="GO:0005886">
    <property type="term" value="C:plasma membrane"/>
    <property type="evidence" value="ECO:0007669"/>
    <property type="project" value="UniProtKB-SubCell"/>
</dbReference>
<dbReference type="Pfam" id="PF00528">
    <property type="entry name" value="BPD_transp_1"/>
    <property type="match status" value="1"/>
</dbReference>
<dbReference type="CDD" id="cd06261">
    <property type="entry name" value="TM_PBP2"/>
    <property type="match status" value="1"/>
</dbReference>
<evidence type="ECO:0000256" key="4">
    <source>
        <dbReference type="ARBA" id="ARBA00022692"/>
    </source>
</evidence>
<comment type="similarity">
    <text evidence="7">Belongs to the binding-protein-dependent transport system permease family.</text>
</comment>
<keyword evidence="6 7" id="KW-0472">Membrane</keyword>
<dbReference type="EMBL" id="CP063304">
    <property type="protein sequence ID" value="QOV19393.1"/>
    <property type="molecule type" value="Genomic_DNA"/>
</dbReference>
<dbReference type="PANTHER" id="PTHR43227:SF11">
    <property type="entry name" value="BLL4140 PROTEIN"/>
    <property type="match status" value="1"/>
</dbReference>
<feature type="transmembrane region" description="Helical" evidence="7">
    <location>
        <begin position="32"/>
        <end position="52"/>
    </location>
</feature>
<evidence type="ECO:0000256" key="6">
    <source>
        <dbReference type="ARBA" id="ARBA00023136"/>
    </source>
</evidence>
<reference evidence="9 10" key="1">
    <citation type="submission" date="2020-10" db="EMBL/GenBank/DDBJ databases">
        <title>Blautia liquoris sp.nov., isolated from the mud in a fermentation cellar used for the production of Chinese strong-flavoured liquor.</title>
        <authorList>
            <person name="Lu L."/>
        </authorList>
    </citation>
    <scope>NUCLEOTIDE SEQUENCE [LARGE SCALE GENOMIC DNA]</scope>
    <source>
        <strain evidence="9 10">LZLJ-3</strain>
    </source>
</reference>
<keyword evidence="10" id="KW-1185">Reference proteome</keyword>
<evidence type="ECO:0000313" key="9">
    <source>
        <dbReference type="EMBL" id="QOV19393.1"/>
    </source>
</evidence>